<dbReference type="InterPro" id="IPR045024">
    <property type="entry name" value="NDH-2"/>
</dbReference>
<keyword evidence="9" id="KW-1133">Transmembrane helix</keyword>
<keyword evidence="9" id="KW-0812">Transmembrane</keyword>
<dbReference type="GO" id="GO:0050136">
    <property type="term" value="F:NADH dehydrogenase (quinone) (non-electrogenic) activity"/>
    <property type="evidence" value="ECO:0007669"/>
    <property type="project" value="UniProtKB-EC"/>
</dbReference>
<evidence type="ECO:0000313" key="13">
    <source>
        <dbReference type="Proteomes" id="UP000244925"/>
    </source>
</evidence>
<keyword evidence="9" id="KW-0472">Membrane</keyword>
<dbReference type="Proteomes" id="UP000244925">
    <property type="component" value="Unassembled WGS sequence"/>
</dbReference>
<evidence type="ECO:0000259" key="11">
    <source>
        <dbReference type="Pfam" id="PF22366"/>
    </source>
</evidence>
<evidence type="ECO:0000256" key="4">
    <source>
        <dbReference type="ARBA" id="ARBA00022827"/>
    </source>
</evidence>
<comment type="catalytic activity">
    <reaction evidence="8">
        <text>a quinone + NADH + H(+) = a quinol + NAD(+)</text>
        <dbReference type="Rhea" id="RHEA:46160"/>
        <dbReference type="ChEBI" id="CHEBI:15378"/>
        <dbReference type="ChEBI" id="CHEBI:24646"/>
        <dbReference type="ChEBI" id="CHEBI:57540"/>
        <dbReference type="ChEBI" id="CHEBI:57945"/>
        <dbReference type="ChEBI" id="CHEBI:132124"/>
        <dbReference type="EC" id="1.6.5.9"/>
    </reaction>
</comment>
<dbReference type="EMBL" id="PUBV01000001">
    <property type="protein sequence ID" value="PWB09851.1"/>
    <property type="molecule type" value="Genomic_DNA"/>
</dbReference>
<feature type="domain" description="FAD/NAD(P)-binding" evidence="10">
    <location>
        <begin position="6"/>
        <end position="327"/>
    </location>
</feature>
<comment type="similarity">
    <text evidence="1">Belongs to the NADH dehydrogenase family.</text>
</comment>
<organism evidence="12 13">
    <name type="scientific">Paramuribaculum intestinale</name>
    <dbReference type="NCBI Taxonomy" id="2094151"/>
    <lineage>
        <taxon>Bacteria</taxon>
        <taxon>Pseudomonadati</taxon>
        <taxon>Bacteroidota</taxon>
        <taxon>Bacteroidia</taxon>
        <taxon>Bacteroidales</taxon>
        <taxon>Muribaculaceae</taxon>
        <taxon>Paramuribaculum</taxon>
    </lineage>
</organism>
<dbReference type="AlphaFoldDB" id="A0A2V1IXN6"/>
<keyword evidence="7" id="KW-0520">NAD</keyword>
<gene>
    <name evidence="12" type="ORF">C5O25_01175</name>
</gene>
<keyword evidence="4" id="KW-0274">FAD</keyword>
<accession>A0A2V1IXN6</accession>
<dbReference type="SUPFAM" id="SSF51905">
    <property type="entry name" value="FAD/NAD(P)-binding domain"/>
    <property type="match status" value="1"/>
</dbReference>
<feature type="transmembrane region" description="Helical" evidence="9">
    <location>
        <begin position="368"/>
        <end position="388"/>
    </location>
</feature>
<dbReference type="InterPro" id="IPR023753">
    <property type="entry name" value="FAD/NAD-binding_dom"/>
</dbReference>
<evidence type="ECO:0000256" key="8">
    <source>
        <dbReference type="ARBA" id="ARBA00047599"/>
    </source>
</evidence>
<dbReference type="PRINTS" id="PR00368">
    <property type="entry name" value="FADPNR"/>
</dbReference>
<evidence type="ECO:0000256" key="3">
    <source>
        <dbReference type="ARBA" id="ARBA00022630"/>
    </source>
</evidence>
<keyword evidence="13" id="KW-1185">Reference proteome</keyword>
<dbReference type="Pfam" id="PF22366">
    <property type="entry name" value="NDH2_C"/>
    <property type="match status" value="1"/>
</dbReference>
<dbReference type="PRINTS" id="PR00411">
    <property type="entry name" value="PNDRDTASEI"/>
</dbReference>
<dbReference type="Gene3D" id="3.50.50.100">
    <property type="match status" value="1"/>
</dbReference>
<feature type="domain" description="External alternative NADH-ubiquinone oxidoreductase-like C-terminal" evidence="11">
    <location>
        <begin position="348"/>
        <end position="399"/>
    </location>
</feature>
<evidence type="ECO:0000256" key="5">
    <source>
        <dbReference type="ARBA" id="ARBA00022946"/>
    </source>
</evidence>
<dbReference type="InterPro" id="IPR036188">
    <property type="entry name" value="FAD/NAD-bd_sf"/>
</dbReference>
<keyword evidence="5" id="KW-0809">Transit peptide</keyword>
<dbReference type="GeneID" id="93424373"/>
<keyword evidence="6" id="KW-0560">Oxidoreductase</keyword>
<dbReference type="PANTHER" id="PTHR43706">
    <property type="entry name" value="NADH DEHYDROGENASE"/>
    <property type="match status" value="1"/>
</dbReference>
<dbReference type="InterPro" id="IPR054585">
    <property type="entry name" value="NDH2-like_C"/>
</dbReference>
<name>A0A2V1IXN6_9BACT</name>
<sequence length="427" mass="48323">MKTKERIVIVGGGFAGLNLIKGLDKRRFEVILVDRNNFHSFPPLFYQIASSGLDPASISFPFRREMRKGKVKGARFHLGEVKRIDVDRKELQTQYETLSYDRLIIAAGTTNNFFGNPELIKYVYTIKSVSEAMRTRDEILDRLERASLTHDAELRRRLLSFVVVGGGPSGVEVAGALGEMKRDIIKREYPSIDIDEVNITLLEGSDKLLGAMSPQSSAKALKYLGELMVDVRLGHVMKEYTDEQVTIDDGTRLTAGMVIWTAGVTGVTFDMGGTGPTLVRGNRFEVDRFNRVKGLDDVFAVGDIAYMATEAFPHGHPQLAQVAIQQARHLADNLNRDRWTEPFVYNDKGSMATVGRNLAVADLKHMHLYGWPAWLAWMFIHLISILGMRNKANVLLNWTWAYWTYNTSLRLLVHTARYPLRSRWGER</sequence>
<dbReference type="EC" id="1.6.5.9" evidence="2"/>
<evidence type="ECO:0000256" key="6">
    <source>
        <dbReference type="ARBA" id="ARBA00023002"/>
    </source>
</evidence>
<dbReference type="Pfam" id="PF07992">
    <property type="entry name" value="Pyr_redox_2"/>
    <property type="match status" value="1"/>
</dbReference>
<dbReference type="PANTHER" id="PTHR43706:SF47">
    <property type="entry name" value="EXTERNAL NADH-UBIQUINONE OXIDOREDUCTASE 1, MITOCHONDRIAL-RELATED"/>
    <property type="match status" value="1"/>
</dbReference>
<evidence type="ECO:0000256" key="9">
    <source>
        <dbReference type="SAM" id="Phobius"/>
    </source>
</evidence>
<evidence type="ECO:0000256" key="1">
    <source>
        <dbReference type="ARBA" id="ARBA00005272"/>
    </source>
</evidence>
<reference evidence="13" key="1">
    <citation type="submission" date="2018-02" db="EMBL/GenBank/DDBJ databases">
        <authorList>
            <person name="Clavel T."/>
            <person name="Strowig T."/>
        </authorList>
    </citation>
    <scope>NUCLEOTIDE SEQUENCE [LARGE SCALE GENOMIC DNA]</scope>
    <source>
        <strain evidence="13">DSM 100764</strain>
    </source>
</reference>
<evidence type="ECO:0000256" key="7">
    <source>
        <dbReference type="ARBA" id="ARBA00023027"/>
    </source>
</evidence>
<comment type="caution">
    <text evidence="12">The sequence shown here is derived from an EMBL/GenBank/DDBJ whole genome shotgun (WGS) entry which is preliminary data.</text>
</comment>
<protein>
    <recommendedName>
        <fullName evidence="2">NADH:ubiquinone reductase (non-electrogenic)</fullName>
        <ecNumber evidence="2">1.6.5.9</ecNumber>
    </recommendedName>
</protein>
<evidence type="ECO:0000259" key="10">
    <source>
        <dbReference type="Pfam" id="PF07992"/>
    </source>
</evidence>
<evidence type="ECO:0000313" key="12">
    <source>
        <dbReference type="EMBL" id="PWB09851.1"/>
    </source>
</evidence>
<keyword evidence="3" id="KW-0285">Flavoprotein</keyword>
<dbReference type="RefSeq" id="WP_107034903.1">
    <property type="nucleotide sequence ID" value="NZ_CAOLHR010000002.1"/>
</dbReference>
<evidence type="ECO:0000256" key="2">
    <source>
        <dbReference type="ARBA" id="ARBA00012637"/>
    </source>
</evidence>
<proteinExistence type="inferred from homology"/>